<name>A0A087T132_STEMI</name>
<evidence type="ECO:0000313" key="1">
    <source>
        <dbReference type="EMBL" id="KFM58821.1"/>
    </source>
</evidence>
<dbReference type="EMBL" id="KK112916">
    <property type="protein sequence ID" value="KFM58821.1"/>
    <property type="molecule type" value="Genomic_DNA"/>
</dbReference>
<sequence>MFRKHYSIIIPSIYANKLKIRTVMNEQKPEHFDSFYLAMICAI</sequence>
<feature type="non-terminal residue" evidence="1">
    <location>
        <position position="43"/>
    </location>
</feature>
<reference evidence="1 2" key="1">
    <citation type="submission" date="2013-11" db="EMBL/GenBank/DDBJ databases">
        <title>Genome sequencing of Stegodyphus mimosarum.</title>
        <authorList>
            <person name="Bechsgaard J."/>
        </authorList>
    </citation>
    <scope>NUCLEOTIDE SEQUENCE [LARGE SCALE GENOMIC DNA]</scope>
</reference>
<accession>A0A087T132</accession>
<dbReference type="Proteomes" id="UP000054359">
    <property type="component" value="Unassembled WGS sequence"/>
</dbReference>
<protein>
    <submittedName>
        <fullName evidence="1">Uncharacterized protein</fullName>
    </submittedName>
</protein>
<keyword evidence="2" id="KW-1185">Reference proteome</keyword>
<organism evidence="1 2">
    <name type="scientific">Stegodyphus mimosarum</name>
    <name type="common">African social velvet spider</name>
    <dbReference type="NCBI Taxonomy" id="407821"/>
    <lineage>
        <taxon>Eukaryota</taxon>
        <taxon>Metazoa</taxon>
        <taxon>Ecdysozoa</taxon>
        <taxon>Arthropoda</taxon>
        <taxon>Chelicerata</taxon>
        <taxon>Arachnida</taxon>
        <taxon>Araneae</taxon>
        <taxon>Araneomorphae</taxon>
        <taxon>Entelegynae</taxon>
        <taxon>Eresoidea</taxon>
        <taxon>Eresidae</taxon>
        <taxon>Stegodyphus</taxon>
    </lineage>
</organism>
<evidence type="ECO:0000313" key="2">
    <source>
        <dbReference type="Proteomes" id="UP000054359"/>
    </source>
</evidence>
<gene>
    <name evidence="1" type="ORF">X975_10784</name>
</gene>
<proteinExistence type="predicted"/>
<dbReference type="AlphaFoldDB" id="A0A087T132"/>